<protein>
    <submittedName>
        <fullName evidence="2">PH domain-containing protein</fullName>
    </submittedName>
</protein>
<dbReference type="Pfam" id="PF08000">
    <property type="entry name" value="bPH_1"/>
    <property type="match status" value="1"/>
</dbReference>
<proteinExistence type="predicted"/>
<evidence type="ECO:0000313" key="3">
    <source>
        <dbReference type="Proteomes" id="UP000306196"/>
    </source>
</evidence>
<dbReference type="EMBL" id="VAUV01000009">
    <property type="protein sequence ID" value="TLD70215.1"/>
    <property type="molecule type" value="Genomic_DNA"/>
</dbReference>
<keyword evidence="3" id="KW-1185">Reference proteome</keyword>
<name>A0A5R8KE52_9BACT</name>
<evidence type="ECO:0000259" key="1">
    <source>
        <dbReference type="Pfam" id="PF08000"/>
    </source>
</evidence>
<dbReference type="Gene3D" id="2.30.29.50">
    <property type="entry name" value="Bacterial Pleckstrin homology domain"/>
    <property type="match status" value="1"/>
</dbReference>
<evidence type="ECO:0000313" key="2">
    <source>
        <dbReference type="EMBL" id="TLD70215.1"/>
    </source>
</evidence>
<dbReference type="OrthoDB" id="9803613at2"/>
<dbReference type="SUPFAM" id="SSF50729">
    <property type="entry name" value="PH domain-like"/>
    <property type="match status" value="1"/>
</dbReference>
<reference evidence="2 3" key="1">
    <citation type="submission" date="2019-05" db="EMBL/GenBank/DDBJ databases">
        <title>Verrucobacter flavum gen. nov., sp. nov. a new member of the family Verrucomicrobiaceae.</title>
        <authorList>
            <person name="Szuroczki S."/>
            <person name="Abbaszade G."/>
            <person name="Szabo A."/>
            <person name="Felfoldi T."/>
            <person name="Schumann P."/>
            <person name="Boka K."/>
            <person name="Keki Z."/>
            <person name="Toumi M."/>
            <person name="Toth E."/>
        </authorList>
    </citation>
    <scope>NUCLEOTIDE SEQUENCE [LARGE SCALE GENOMIC DNA]</scope>
    <source>
        <strain evidence="2 3">MG-N-17</strain>
    </source>
</reference>
<gene>
    <name evidence="2" type="ORF">FEM03_13585</name>
</gene>
<sequence>MGFIRGLLGHANGVDVTSVLPDVQDSLIEGEEVHYAYKLVRDLIIFTNLRLITVDKQGLTGKKRTILSVPYQRISHYSKESAGHFDFDSEIEIWLAGQSAPMKFEFRKNGHVDEVYRIISHYTLIGPQ</sequence>
<dbReference type="AlphaFoldDB" id="A0A5R8KE52"/>
<dbReference type="PANTHER" id="PTHR35796:SF3">
    <property type="entry name" value="BHLH DOMAIN-CONTAINING PROTEIN"/>
    <property type="match status" value="1"/>
</dbReference>
<dbReference type="InterPro" id="IPR037063">
    <property type="entry name" value="PHb_sf"/>
</dbReference>
<comment type="caution">
    <text evidence="2">The sequence shown here is derived from an EMBL/GenBank/DDBJ whole genome shotgun (WGS) entry which is preliminary data.</text>
</comment>
<organism evidence="2 3">
    <name type="scientific">Phragmitibacter flavus</name>
    <dbReference type="NCBI Taxonomy" id="2576071"/>
    <lineage>
        <taxon>Bacteria</taxon>
        <taxon>Pseudomonadati</taxon>
        <taxon>Verrucomicrobiota</taxon>
        <taxon>Verrucomicrobiia</taxon>
        <taxon>Verrucomicrobiales</taxon>
        <taxon>Verrucomicrobiaceae</taxon>
        <taxon>Phragmitibacter</taxon>
    </lineage>
</organism>
<dbReference type="Proteomes" id="UP000306196">
    <property type="component" value="Unassembled WGS sequence"/>
</dbReference>
<feature type="domain" description="Bacterial Pleckstrin homology" evidence="1">
    <location>
        <begin position="3"/>
        <end position="122"/>
    </location>
</feature>
<accession>A0A5R8KE52</accession>
<dbReference type="InterPro" id="IPR012544">
    <property type="entry name" value="PHb"/>
</dbReference>
<dbReference type="CDD" id="cd13225">
    <property type="entry name" value="PH-like_bacteria"/>
    <property type="match status" value="1"/>
</dbReference>
<dbReference type="RefSeq" id="WP_138086814.1">
    <property type="nucleotide sequence ID" value="NZ_VAUV01000009.1"/>
</dbReference>
<dbReference type="PANTHER" id="PTHR35796">
    <property type="entry name" value="HYPOTHETICAL CYTOSOLIC PROTEIN"/>
    <property type="match status" value="1"/>
</dbReference>